<keyword evidence="2 8" id="KW-0808">Transferase</keyword>
<evidence type="ECO:0000256" key="1">
    <source>
        <dbReference type="ARBA" id="ARBA00006155"/>
    </source>
</evidence>
<dbReference type="Pfam" id="PF10436">
    <property type="entry name" value="BCDHK_Adom3"/>
    <property type="match status" value="1"/>
</dbReference>
<gene>
    <name evidence="10" type="ORF">NSCI0253_LOCUS31033</name>
</gene>
<dbReference type="Pfam" id="PF02518">
    <property type="entry name" value="HATPase_c"/>
    <property type="match status" value="1"/>
</dbReference>
<evidence type="ECO:0000256" key="2">
    <source>
        <dbReference type="ARBA" id="ARBA00022679"/>
    </source>
</evidence>
<dbReference type="EMBL" id="HBFQ01043784">
    <property type="protein sequence ID" value="CAD8856681.1"/>
    <property type="molecule type" value="Transcribed_RNA"/>
</dbReference>
<dbReference type="AlphaFoldDB" id="A0A7S1AJX3"/>
<comment type="subcellular location">
    <subcellularLocation>
        <location evidence="8">Mitochondrion matrix</location>
    </subcellularLocation>
</comment>
<dbReference type="SUPFAM" id="SSF69012">
    <property type="entry name" value="alpha-ketoacid dehydrogenase kinase, N-terminal domain"/>
    <property type="match status" value="1"/>
</dbReference>
<dbReference type="GO" id="GO:0005524">
    <property type="term" value="F:ATP binding"/>
    <property type="evidence" value="ECO:0007669"/>
    <property type="project" value="UniProtKB-UniRule"/>
</dbReference>
<dbReference type="InterPro" id="IPR004358">
    <property type="entry name" value="Sig_transdc_His_kin-like_C"/>
</dbReference>
<reference evidence="10" key="1">
    <citation type="submission" date="2021-01" db="EMBL/GenBank/DDBJ databases">
        <authorList>
            <person name="Corre E."/>
            <person name="Pelletier E."/>
            <person name="Niang G."/>
            <person name="Scheremetjew M."/>
            <person name="Finn R."/>
            <person name="Kale V."/>
            <person name="Holt S."/>
            <person name="Cochrane G."/>
            <person name="Meng A."/>
            <person name="Brown T."/>
            <person name="Cohen L."/>
        </authorList>
    </citation>
    <scope>NUCLEOTIDE SEQUENCE</scope>
</reference>
<evidence type="ECO:0000256" key="4">
    <source>
        <dbReference type="ARBA" id="ARBA00022777"/>
    </source>
</evidence>
<evidence type="ECO:0000256" key="5">
    <source>
        <dbReference type="ARBA" id="ARBA00022840"/>
    </source>
</evidence>
<dbReference type="PRINTS" id="PR00344">
    <property type="entry name" value="BCTRLSENSOR"/>
</dbReference>
<dbReference type="Gene3D" id="1.20.140.20">
    <property type="entry name" value="Alpha-ketoacid/pyruvate dehydrogenase kinase, N-terminal domain"/>
    <property type="match status" value="1"/>
</dbReference>
<dbReference type="GO" id="GO:0004740">
    <property type="term" value="F:pyruvate dehydrogenase (acetyl-transferring) kinase activity"/>
    <property type="evidence" value="ECO:0007669"/>
    <property type="project" value="UniProtKB-EC"/>
</dbReference>
<dbReference type="EC" id="2.7.11.-" evidence="8"/>
<evidence type="ECO:0000313" key="10">
    <source>
        <dbReference type="EMBL" id="CAD8856681.1"/>
    </source>
</evidence>
<dbReference type="InterPro" id="IPR018955">
    <property type="entry name" value="BCDHK/PDK_N"/>
</dbReference>
<evidence type="ECO:0000256" key="6">
    <source>
        <dbReference type="ARBA" id="ARBA00023128"/>
    </source>
</evidence>
<dbReference type="InterPro" id="IPR036890">
    <property type="entry name" value="HATPase_C_sf"/>
</dbReference>
<proteinExistence type="inferred from homology"/>
<dbReference type="SUPFAM" id="SSF55874">
    <property type="entry name" value="ATPase domain of HSP90 chaperone/DNA topoisomerase II/histidine kinase"/>
    <property type="match status" value="1"/>
</dbReference>
<sequence>MRLARCGQAISRRLTRALHGGKELSESRLRQFLRAEVTHFASFRTGNLTLSFLLKETCTPHEAAHCVHHQLSERFARRIVQIEDLEGWENDPDLRQVHERYFESFQEMRMAEVGEDLGEFTKMVRRLKERQKPVLQELGKACHRMRQQGGKYDQAFWNTWLEIFLRSRISTEMLTSQYIAVVNQTAKGSTEVTGIVDPLCDPAMICEGAVAAARLLCQNNMGILPNVEVESRSKVSLSFSYIPIYLYYIILEVLKNSCAATAKRRMSSLTPCDGEPIHVVVCADDVRVAVRVRDLAGGIPYEVGDRVWDFLYSGSQDVKADAYAGSTPLQGFGIGLPLARLYAKYLGGSLSLISLPGYGVDTFLSLPRIESCRGVLKRDETRDFR</sequence>
<dbReference type="PANTHER" id="PTHR11947">
    <property type="entry name" value="PYRUVATE DEHYDROGENASE KINASE"/>
    <property type="match status" value="1"/>
</dbReference>
<keyword evidence="4 8" id="KW-0418">Kinase</keyword>
<dbReference type="GO" id="GO:0005759">
    <property type="term" value="C:mitochondrial matrix"/>
    <property type="evidence" value="ECO:0007669"/>
    <property type="project" value="UniProtKB-SubCell"/>
</dbReference>
<feature type="domain" description="Histidine kinase" evidence="9">
    <location>
        <begin position="246"/>
        <end position="370"/>
    </location>
</feature>
<evidence type="ECO:0000256" key="8">
    <source>
        <dbReference type="RuleBase" id="RU366032"/>
    </source>
</evidence>
<dbReference type="Gene3D" id="3.30.565.10">
    <property type="entry name" value="Histidine kinase-like ATPase, C-terminal domain"/>
    <property type="match status" value="1"/>
</dbReference>
<protein>
    <recommendedName>
        <fullName evidence="8">Protein-serine/threonine kinase</fullName>
        <ecNumber evidence="8">2.7.11.-</ecNumber>
    </recommendedName>
</protein>
<dbReference type="SMART" id="SM00387">
    <property type="entry name" value="HATPase_c"/>
    <property type="match status" value="1"/>
</dbReference>
<evidence type="ECO:0000256" key="7">
    <source>
        <dbReference type="ARBA" id="ARBA00048201"/>
    </source>
</evidence>
<evidence type="ECO:0000259" key="9">
    <source>
        <dbReference type="PROSITE" id="PS50109"/>
    </source>
</evidence>
<dbReference type="InterPro" id="IPR036784">
    <property type="entry name" value="AK/P_DHK_N_sf"/>
</dbReference>
<dbReference type="GO" id="GO:0010906">
    <property type="term" value="P:regulation of glucose metabolic process"/>
    <property type="evidence" value="ECO:0007669"/>
    <property type="project" value="TreeGrafter"/>
</dbReference>
<comment type="similarity">
    <text evidence="1 8">Belongs to the PDK/BCKDK protein kinase family.</text>
</comment>
<comment type="catalytic activity">
    <reaction evidence="7">
        <text>L-seryl-[pyruvate dehydrogenase E1 alpha subunit] + ATP = O-phospho-L-seryl-[pyruvate dehydrogenase E1 alpha subunit] + ADP + H(+)</text>
        <dbReference type="Rhea" id="RHEA:23052"/>
        <dbReference type="Rhea" id="RHEA-COMP:13689"/>
        <dbReference type="Rhea" id="RHEA-COMP:13690"/>
        <dbReference type="ChEBI" id="CHEBI:15378"/>
        <dbReference type="ChEBI" id="CHEBI:29999"/>
        <dbReference type="ChEBI" id="CHEBI:30616"/>
        <dbReference type="ChEBI" id="CHEBI:83421"/>
        <dbReference type="ChEBI" id="CHEBI:456216"/>
        <dbReference type="EC" id="2.7.11.2"/>
    </reaction>
</comment>
<name>A0A7S1AJX3_NOCSC</name>
<accession>A0A7S1AJX3</accession>
<keyword evidence="3 8" id="KW-0547">Nucleotide-binding</keyword>
<keyword evidence="6 8" id="KW-0496">Mitochondrion</keyword>
<dbReference type="PANTHER" id="PTHR11947:SF3">
    <property type="entry name" value="[PYRUVATE DEHYDROGENASE (ACETYL-TRANSFERRING)] KINASE, MITOCHONDRIAL"/>
    <property type="match status" value="1"/>
</dbReference>
<evidence type="ECO:0000256" key="3">
    <source>
        <dbReference type="ARBA" id="ARBA00022741"/>
    </source>
</evidence>
<dbReference type="PROSITE" id="PS50109">
    <property type="entry name" value="HIS_KIN"/>
    <property type="match status" value="1"/>
</dbReference>
<dbReference type="InterPro" id="IPR003594">
    <property type="entry name" value="HATPase_dom"/>
</dbReference>
<dbReference type="InterPro" id="IPR005467">
    <property type="entry name" value="His_kinase_dom"/>
</dbReference>
<keyword evidence="5 8" id="KW-0067">ATP-binding</keyword>
<organism evidence="10">
    <name type="scientific">Noctiluca scintillans</name>
    <name type="common">Sea sparkle</name>
    <name type="synonym">Red tide dinoflagellate</name>
    <dbReference type="NCBI Taxonomy" id="2966"/>
    <lineage>
        <taxon>Eukaryota</taxon>
        <taxon>Sar</taxon>
        <taxon>Alveolata</taxon>
        <taxon>Dinophyceae</taxon>
        <taxon>Noctilucales</taxon>
        <taxon>Noctilucaceae</taxon>
        <taxon>Noctiluca</taxon>
    </lineage>
</organism>
<dbReference type="InterPro" id="IPR039028">
    <property type="entry name" value="BCKD/PDK"/>
</dbReference>